<dbReference type="EMBL" id="DF238001">
    <property type="protein sequence ID" value="GAQ92560.1"/>
    <property type="molecule type" value="Genomic_DNA"/>
</dbReference>
<protein>
    <submittedName>
        <fullName evidence="1">Uncharacterized protein</fullName>
    </submittedName>
</protein>
<name>A0A1Y1INW1_KLENI</name>
<keyword evidence="2" id="KW-1185">Reference proteome</keyword>
<dbReference type="Proteomes" id="UP000054558">
    <property type="component" value="Unassembled WGS sequence"/>
</dbReference>
<evidence type="ECO:0000313" key="1">
    <source>
        <dbReference type="EMBL" id="GAQ92560.1"/>
    </source>
</evidence>
<dbReference type="AlphaFoldDB" id="A0A1Y1INW1"/>
<proteinExistence type="predicted"/>
<sequence length="81" mass="8439">MAGTAGNIVATVLVGHHHPGKQRRGVNMLDFAACLASLSEGSVDLTMAPPGPQLELLRGLALVDMYHGELQSRGFVGSGQK</sequence>
<gene>
    <name evidence="1" type="ORF">KFL_010520010</name>
</gene>
<evidence type="ECO:0000313" key="2">
    <source>
        <dbReference type="Proteomes" id="UP000054558"/>
    </source>
</evidence>
<accession>A0A1Y1INW1</accession>
<reference evidence="1 2" key="1">
    <citation type="journal article" date="2014" name="Nat. Commun.">
        <title>Klebsormidium flaccidum genome reveals primary factors for plant terrestrial adaptation.</title>
        <authorList>
            <person name="Hori K."/>
            <person name="Maruyama F."/>
            <person name="Fujisawa T."/>
            <person name="Togashi T."/>
            <person name="Yamamoto N."/>
            <person name="Seo M."/>
            <person name="Sato S."/>
            <person name="Yamada T."/>
            <person name="Mori H."/>
            <person name="Tajima N."/>
            <person name="Moriyama T."/>
            <person name="Ikeuchi M."/>
            <person name="Watanabe M."/>
            <person name="Wada H."/>
            <person name="Kobayashi K."/>
            <person name="Saito M."/>
            <person name="Masuda T."/>
            <person name="Sasaki-Sekimoto Y."/>
            <person name="Mashiguchi K."/>
            <person name="Awai K."/>
            <person name="Shimojima M."/>
            <person name="Masuda S."/>
            <person name="Iwai M."/>
            <person name="Nobusawa T."/>
            <person name="Narise T."/>
            <person name="Kondo S."/>
            <person name="Saito H."/>
            <person name="Sato R."/>
            <person name="Murakawa M."/>
            <person name="Ihara Y."/>
            <person name="Oshima-Yamada Y."/>
            <person name="Ohtaka K."/>
            <person name="Satoh M."/>
            <person name="Sonobe K."/>
            <person name="Ishii M."/>
            <person name="Ohtani R."/>
            <person name="Kanamori-Sato M."/>
            <person name="Honoki R."/>
            <person name="Miyazaki D."/>
            <person name="Mochizuki H."/>
            <person name="Umetsu J."/>
            <person name="Higashi K."/>
            <person name="Shibata D."/>
            <person name="Kamiya Y."/>
            <person name="Sato N."/>
            <person name="Nakamura Y."/>
            <person name="Tabata S."/>
            <person name="Ida S."/>
            <person name="Kurokawa K."/>
            <person name="Ohta H."/>
        </authorList>
    </citation>
    <scope>NUCLEOTIDE SEQUENCE [LARGE SCALE GENOMIC DNA]</scope>
    <source>
        <strain evidence="1 2">NIES-2285</strain>
    </source>
</reference>
<organism evidence="1 2">
    <name type="scientific">Klebsormidium nitens</name>
    <name type="common">Green alga</name>
    <name type="synonym">Ulothrix nitens</name>
    <dbReference type="NCBI Taxonomy" id="105231"/>
    <lineage>
        <taxon>Eukaryota</taxon>
        <taxon>Viridiplantae</taxon>
        <taxon>Streptophyta</taxon>
        <taxon>Klebsormidiophyceae</taxon>
        <taxon>Klebsormidiales</taxon>
        <taxon>Klebsormidiaceae</taxon>
        <taxon>Klebsormidium</taxon>
    </lineage>
</organism>